<dbReference type="PANTHER" id="PTHR11188:SF135">
    <property type="entry name" value="ARRESTIN DOMAIN CONTAINING 3-LIKE-RELATED"/>
    <property type="match status" value="1"/>
</dbReference>
<evidence type="ECO:0000256" key="1">
    <source>
        <dbReference type="ARBA" id="ARBA00005298"/>
    </source>
</evidence>
<dbReference type="Proteomes" id="UP000265200">
    <property type="component" value="Chromosome 9"/>
</dbReference>
<name>A0A3P9IPA7_ORYLA</name>
<dbReference type="Ensembl" id="ENSORLT00015014811.1">
    <property type="protein sequence ID" value="ENSORLP00015021729.1"/>
    <property type="gene ID" value="ENSORLG00015023145.1"/>
</dbReference>
<evidence type="ECO:0000259" key="3">
    <source>
        <dbReference type="SMART" id="SM01017"/>
    </source>
</evidence>
<dbReference type="InterPro" id="IPR011022">
    <property type="entry name" value="Arrestin_C-like"/>
</dbReference>
<feature type="domain" description="Arrestin C-terminal-like" evidence="3">
    <location>
        <begin position="187"/>
        <end position="314"/>
    </location>
</feature>
<dbReference type="InterPro" id="IPR050357">
    <property type="entry name" value="Arrestin_domain-protein"/>
</dbReference>
<reference evidence="4 5" key="2">
    <citation type="submission" date="2017-04" db="EMBL/GenBank/DDBJ databases">
        <title>CpG methylation of centromeres and impact of large insertions on vertebrate speciation.</title>
        <authorList>
            <person name="Ichikawa K."/>
            <person name="Yoshimura J."/>
            <person name="Morishita S."/>
        </authorList>
    </citation>
    <scope>NUCLEOTIDE SEQUENCE</scope>
    <source>
        <strain evidence="4 5">HSOK</strain>
    </source>
</reference>
<evidence type="ECO:0000256" key="2">
    <source>
        <dbReference type="SAM" id="MobiDB-lite"/>
    </source>
</evidence>
<dbReference type="AlphaFoldDB" id="A0A3P9IPA7"/>
<proteinExistence type="inferred from homology"/>
<reference key="1">
    <citation type="journal article" date="2007" name="Nature">
        <title>The medaka draft genome and insights into vertebrate genome evolution.</title>
        <authorList>
            <person name="Kasahara M."/>
            <person name="Naruse K."/>
            <person name="Sasaki S."/>
            <person name="Nakatani Y."/>
            <person name="Qu W."/>
            <person name="Ahsan B."/>
            <person name="Yamada T."/>
            <person name="Nagayasu Y."/>
            <person name="Doi K."/>
            <person name="Kasai Y."/>
            <person name="Jindo T."/>
            <person name="Kobayashi D."/>
            <person name="Shimada A."/>
            <person name="Toyoda A."/>
            <person name="Kuroki Y."/>
            <person name="Fujiyama A."/>
            <person name="Sasaki T."/>
            <person name="Shimizu A."/>
            <person name="Asakawa S."/>
            <person name="Shimizu N."/>
            <person name="Hashimoto S."/>
            <person name="Yang J."/>
            <person name="Lee Y."/>
            <person name="Matsushima K."/>
            <person name="Sugano S."/>
            <person name="Sakaizumi M."/>
            <person name="Narita T."/>
            <person name="Ohishi K."/>
            <person name="Haga S."/>
            <person name="Ohta F."/>
            <person name="Nomoto H."/>
            <person name="Nogata K."/>
            <person name="Morishita T."/>
            <person name="Endo T."/>
            <person name="Shin-I T."/>
            <person name="Takeda H."/>
            <person name="Morishita S."/>
            <person name="Kohara Y."/>
        </authorList>
    </citation>
    <scope>NUCLEOTIDE SEQUENCE [LARGE SCALE GENOMIC DNA]</scope>
    <source>
        <strain>Hd-rR</strain>
    </source>
</reference>
<sequence>MNSTVKKIEIAYNSINERNTFTNGDFITGQVTVEMGKDSQIESLFVKFKAKAEVMWTETHGDHTVVYHSKDKYFTLKQYFIRNKNVKEKQHVRLTNQNTTSYPSVLAPGVHVYPFCFQIPLQGIPSSFKGSDGKIVFSLEAELSRSMRINKKSSTTINFVAKPDPNTLPGLMTPVRNSKDKKMNVFTSGSVAMEVNLEKSGFFQGEGIKVVSSIQNNSSREVKPKYCLYRKHSFYAQGNKRYHTKDLVKEVGASIPKKTSETVKQVITIPHDAEPSILNCSIIKAVYRLKVYLDIKFASDPAIKFDIVILRASQGSAGLPPSYSAAAGLGPEAFGNSAPAPWNPAPPAWNPAPPSGNPAPPAWNPAPPAWNPAPPAWNPAPPPGNQAPPQPSSVSSPLPPSYGTHQLYPSPNDFSQKKF</sequence>
<accession>A0A3P9IPA7</accession>
<reference evidence="4" key="3">
    <citation type="submission" date="2025-08" db="UniProtKB">
        <authorList>
            <consortium name="Ensembl"/>
        </authorList>
    </citation>
    <scope>IDENTIFICATION</scope>
    <source>
        <strain evidence="4">HSOK</strain>
    </source>
</reference>
<dbReference type="SMART" id="SM01017">
    <property type="entry name" value="Arrestin_C"/>
    <property type="match status" value="1"/>
</dbReference>
<organism evidence="4 5">
    <name type="scientific">Oryzias latipes</name>
    <name type="common">Japanese rice fish</name>
    <name type="synonym">Japanese killifish</name>
    <dbReference type="NCBI Taxonomy" id="8090"/>
    <lineage>
        <taxon>Eukaryota</taxon>
        <taxon>Metazoa</taxon>
        <taxon>Chordata</taxon>
        <taxon>Craniata</taxon>
        <taxon>Vertebrata</taxon>
        <taxon>Euteleostomi</taxon>
        <taxon>Actinopterygii</taxon>
        <taxon>Neopterygii</taxon>
        <taxon>Teleostei</taxon>
        <taxon>Neoteleostei</taxon>
        <taxon>Acanthomorphata</taxon>
        <taxon>Ovalentaria</taxon>
        <taxon>Atherinomorphae</taxon>
        <taxon>Beloniformes</taxon>
        <taxon>Adrianichthyidae</taxon>
        <taxon>Oryziinae</taxon>
        <taxon>Oryzias</taxon>
    </lineage>
</organism>
<dbReference type="PANTHER" id="PTHR11188">
    <property type="entry name" value="ARRESTIN DOMAIN CONTAINING PROTEIN"/>
    <property type="match status" value="1"/>
</dbReference>
<feature type="region of interest" description="Disordered" evidence="2">
    <location>
        <begin position="338"/>
        <end position="419"/>
    </location>
</feature>
<dbReference type="InterPro" id="IPR011021">
    <property type="entry name" value="Arrestin-like_N"/>
</dbReference>
<protein>
    <submittedName>
        <fullName evidence="4">Zgc:110626</fullName>
    </submittedName>
</protein>
<dbReference type="InterPro" id="IPR014752">
    <property type="entry name" value="Arrestin-like_C"/>
</dbReference>
<evidence type="ECO:0000313" key="5">
    <source>
        <dbReference type="Proteomes" id="UP000265200"/>
    </source>
</evidence>
<dbReference type="Gene3D" id="2.60.40.640">
    <property type="match status" value="2"/>
</dbReference>
<dbReference type="Pfam" id="PF02752">
    <property type="entry name" value="Arrestin_C"/>
    <property type="match status" value="1"/>
</dbReference>
<feature type="compositionally biased region" description="Pro residues" evidence="2">
    <location>
        <begin position="341"/>
        <end position="391"/>
    </location>
</feature>
<dbReference type="InterPro" id="IPR014756">
    <property type="entry name" value="Ig_E-set"/>
</dbReference>
<feature type="compositionally biased region" description="Polar residues" evidence="2">
    <location>
        <begin position="403"/>
        <end position="419"/>
    </location>
</feature>
<dbReference type="SUPFAM" id="SSF81296">
    <property type="entry name" value="E set domains"/>
    <property type="match status" value="2"/>
</dbReference>
<comment type="similarity">
    <text evidence="1">Belongs to the arrestin family.</text>
</comment>
<reference evidence="4" key="4">
    <citation type="submission" date="2025-09" db="UniProtKB">
        <authorList>
            <consortium name="Ensembl"/>
        </authorList>
    </citation>
    <scope>IDENTIFICATION</scope>
    <source>
        <strain evidence="4">HSOK</strain>
    </source>
</reference>
<dbReference type="Pfam" id="PF00339">
    <property type="entry name" value="Arrestin_N"/>
    <property type="match status" value="1"/>
</dbReference>
<dbReference type="GO" id="GO:0007399">
    <property type="term" value="P:nervous system development"/>
    <property type="evidence" value="ECO:0007669"/>
    <property type="project" value="UniProtKB-ARBA"/>
</dbReference>
<evidence type="ECO:0000313" key="4">
    <source>
        <dbReference type="Ensembl" id="ENSORLP00015021729.1"/>
    </source>
</evidence>